<feature type="region of interest" description="Disordered" evidence="1">
    <location>
        <begin position="291"/>
        <end position="455"/>
    </location>
</feature>
<evidence type="ECO:0000313" key="3">
    <source>
        <dbReference type="Proteomes" id="UP001470230"/>
    </source>
</evidence>
<evidence type="ECO:0000313" key="2">
    <source>
        <dbReference type="EMBL" id="KAK8894942.1"/>
    </source>
</evidence>
<proteinExistence type="predicted"/>
<evidence type="ECO:0000256" key="1">
    <source>
        <dbReference type="SAM" id="MobiDB-lite"/>
    </source>
</evidence>
<feature type="compositionally biased region" description="Polar residues" evidence="1">
    <location>
        <begin position="428"/>
        <end position="446"/>
    </location>
</feature>
<feature type="compositionally biased region" description="Low complexity" evidence="1">
    <location>
        <begin position="413"/>
        <end position="427"/>
    </location>
</feature>
<gene>
    <name evidence="2" type="ORF">M9Y10_023384</name>
</gene>
<evidence type="ECO:0008006" key="4">
    <source>
        <dbReference type="Google" id="ProtNLM"/>
    </source>
</evidence>
<comment type="caution">
    <text evidence="2">The sequence shown here is derived from an EMBL/GenBank/DDBJ whole genome shotgun (WGS) entry which is preliminary data.</text>
</comment>
<accession>A0ABR2KVL1</accession>
<feature type="compositionally biased region" description="Polar residues" evidence="1">
    <location>
        <begin position="293"/>
        <end position="339"/>
    </location>
</feature>
<sequence>MKENTQLPFKFLEENKILIPFINFDSTHIPISLPKSMSFEKYINNIKKDTFSRLIDIKTYSDSLIMRNAIVPVRKYSNYLPQHLTMQYHRLKFIEYKTAKLIKKFEITLSRYTESITRMFYRTEVIPPNFAIRIDFDGLCSFFSIPISKITNLQNLHKSESKIFDTMVNSIYTISSFDFQKSLLSILKEVSLSADESIRFFVPTALQEQFETLMLFSSESPCKKELIDIFRSFPIITPEKMTTTIVSLIDLIFKKYKIRQSEYQSYMVPLFFRLIFNEIYPQVTFFNRRKPATSASNPHFKNSPAASTPRQSKNSFNNTTPVTLKNKESFPQLSKSAQGGINKHQNHKYPIPVKDNSNTPIKHKSSSGQQNSLPPTPLQYPSSFTNSPIIPSLIDDNNDDNQVTNSNGNIVVNSDSDITNTTSSGGILNSNSNDNFGENRTSSKSSRNGRKSDPALKINNFKKNILENIDGTLSNGFKVYYNYSKVSNSDLFSYESFDDQILLRVHNLTVKDLQPPLNYCPQMNDDDLPSEVFKRDPNYSLAVEQIEFIHFFTNPLDILHHVYYSLHEIEMSAAIYKKDDLNEEMLPFDVVFGLFTCVVLASEVPEFLRIAAYTNVYAPQYGLCNEFEYAKTKLKSESVQLNQLLLELSDKE</sequence>
<organism evidence="2 3">
    <name type="scientific">Tritrichomonas musculus</name>
    <dbReference type="NCBI Taxonomy" id="1915356"/>
    <lineage>
        <taxon>Eukaryota</taxon>
        <taxon>Metamonada</taxon>
        <taxon>Parabasalia</taxon>
        <taxon>Tritrichomonadida</taxon>
        <taxon>Tritrichomonadidae</taxon>
        <taxon>Tritrichomonas</taxon>
    </lineage>
</organism>
<protein>
    <recommendedName>
        <fullName evidence="4">VPS9 domain-containing protein</fullName>
    </recommendedName>
</protein>
<reference evidence="2 3" key="1">
    <citation type="submission" date="2024-04" db="EMBL/GenBank/DDBJ databases">
        <title>Tritrichomonas musculus Genome.</title>
        <authorList>
            <person name="Alves-Ferreira E."/>
            <person name="Grigg M."/>
            <person name="Lorenzi H."/>
            <person name="Galac M."/>
        </authorList>
    </citation>
    <scope>NUCLEOTIDE SEQUENCE [LARGE SCALE GENOMIC DNA]</scope>
    <source>
        <strain evidence="2 3">EAF2021</strain>
    </source>
</reference>
<name>A0ABR2KVL1_9EUKA</name>
<dbReference type="EMBL" id="JAPFFF010000003">
    <property type="protein sequence ID" value="KAK8894942.1"/>
    <property type="molecule type" value="Genomic_DNA"/>
</dbReference>
<dbReference type="Proteomes" id="UP001470230">
    <property type="component" value="Unassembled WGS sequence"/>
</dbReference>
<keyword evidence="3" id="KW-1185">Reference proteome</keyword>
<feature type="compositionally biased region" description="Polar residues" evidence="1">
    <location>
        <begin position="400"/>
        <end position="412"/>
    </location>
</feature>
<feature type="compositionally biased region" description="Polar residues" evidence="1">
    <location>
        <begin position="355"/>
        <end position="389"/>
    </location>
</feature>